<organism evidence="1 2">
    <name type="scientific">Mycolicibacterium sarraceniae</name>
    <dbReference type="NCBI Taxonomy" id="1534348"/>
    <lineage>
        <taxon>Bacteria</taxon>
        <taxon>Bacillati</taxon>
        <taxon>Actinomycetota</taxon>
        <taxon>Actinomycetes</taxon>
        <taxon>Mycobacteriales</taxon>
        <taxon>Mycobacteriaceae</taxon>
        <taxon>Mycolicibacterium</taxon>
    </lineage>
</organism>
<accession>A0A7I7SQU7</accession>
<dbReference type="RefSeq" id="WP_163697328.1">
    <property type="nucleotide sequence ID" value="NZ_AP022595.1"/>
</dbReference>
<evidence type="ECO:0000313" key="1">
    <source>
        <dbReference type="EMBL" id="BBY59374.1"/>
    </source>
</evidence>
<dbReference type="KEGG" id="msar:MSAR_25100"/>
<dbReference type="AlphaFoldDB" id="A0A7I7SQU7"/>
<sequence length="69" mass="6977">MTVQVAGTIVYGFLDSTAGVLNIVGEAVTSIPIIGPPIGNAFIVVGDATQRAAYAVAQATRVGPYRTVG</sequence>
<reference evidence="1 2" key="1">
    <citation type="journal article" date="2019" name="Emerg. Microbes Infect.">
        <title>Comprehensive subspecies identification of 175 nontuberculous mycobacteria species based on 7547 genomic profiles.</title>
        <authorList>
            <person name="Matsumoto Y."/>
            <person name="Kinjo T."/>
            <person name="Motooka D."/>
            <person name="Nabeya D."/>
            <person name="Jung N."/>
            <person name="Uechi K."/>
            <person name="Horii T."/>
            <person name="Iida T."/>
            <person name="Fujita J."/>
            <person name="Nakamura S."/>
        </authorList>
    </citation>
    <scope>NUCLEOTIDE SEQUENCE [LARGE SCALE GENOMIC DNA]</scope>
    <source>
        <strain evidence="1 2">JCM 30395</strain>
    </source>
</reference>
<keyword evidence="2" id="KW-1185">Reference proteome</keyword>
<name>A0A7I7SQU7_9MYCO</name>
<protein>
    <submittedName>
        <fullName evidence="1">Uncharacterized protein</fullName>
    </submittedName>
</protein>
<evidence type="ECO:0000313" key="2">
    <source>
        <dbReference type="Proteomes" id="UP000466445"/>
    </source>
</evidence>
<dbReference type="EMBL" id="AP022595">
    <property type="protein sequence ID" value="BBY59374.1"/>
    <property type="molecule type" value="Genomic_DNA"/>
</dbReference>
<dbReference type="Proteomes" id="UP000466445">
    <property type="component" value="Chromosome"/>
</dbReference>
<gene>
    <name evidence="1" type="ORF">MSAR_25100</name>
</gene>
<proteinExistence type="predicted"/>